<dbReference type="InterPro" id="IPR026992">
    <property type="entry name" value="DIOX_N"/>
</dbReference>
<comment type="similarity">
    <text evidence="1 5">Belongs to the iron/ascorbate-dependent oxidoreductase family.</text>
</comment>
<dbReference type="Gene3D" id="2.60.120.330">
    <property type="entry name" value="B-lactam Antibiotic, Isopenicillin N Synthase, Chain"/>
    <property type="match status" value="1"/>
</dbReference>
<feature type="compositionally biased region" description="Basic and acidic residues" evidence="6">
    <location>
        <begin position="1"/>
        <end position="18"/>
    </location>
</feature>
<evidence type="ECO:0000256" key="2">
    <source>
        <dbReference type="ARBA" id="ARBA00022723"/>
    </source>
</evidence>
<dbReference type="PANTHER" id="PTHR10209:SF867">
    <property type="entry name" value="2-OXOGLUTARATE (2OG) AND FE(II)-DEPENDENT OXYGENASE SUPERFAMILY PROTEIN"/>
    <property type="match status" value="1"/>
</dbReference>
<dbReference type="SUPFAM" id="SSF51197">
    <property type="entry name" value="Clavaminate synthase-like"/>
    <property type="match status" value="1"/>
</dbReference>
<dbReference type="FunFam" id="2.60.120.330:FF:000006">
    <property type="entry name" value="2-oxoglutarate-Fe(II) type oxidoreductase hxnY"/>
    <property type="match status" value="1"/>
</dbReference>
<dbReference type="Proteomes" id="UP000291116">
    <property type="component" value="Unassembled WGS sequence"/>
</dbReference>
<evidence type="ECO:0000313" key="9">
    <source>
        <dbReference type="Proteomes" id="UP000291116"/>
    </source>
</evidence>
<dbReference type="GO" id="GO:0046872">
    <property type="term" value="F:metal ion binding"/>
    <property type="evidence" value="ECO:0007669"/>
    <property type="project" value="UniProtKB-KW"/>
</dbReference>
<dbReference type="InterPro" id="IPR005123">
    <property type="entry name" value="Oxoglu/Fe-dep_dioxygenase_dom"/>
</dbReference>
<dbReference type="OrthoDB" id="288590at2759"/>
<dbReference type="AlphaFoldDB" id="A0A448Z9F9"/>
<dbReference type="PANTHER" id="PTHR10209">
    <property type="entry name" value="OXIDOREDUCTASE, 2OG-FE II OXYGENASE FAMILY PROTEIN"/>
    <property type="match status" value="1"/>
</dbReference>
<dbReference type="InterPro" id="IPR044861">
    <property type="entry name" value="IPNS-like_FE2OG_OXY"/>
</dbReference>
<keyword evidence="2 5" id="KW-0479">Metal-binding</keyword>
<organism evidence="8 9">
    <name type="scientific">Pseudo-nitzschia multistriata</name>
    <dbReference type="NCBI Taxonomy" id="183589"/>
    <lineage>
        <taxon>Eukaryota</taxon>
        <taxon>Sar</taxon>
        <taxon>Stramenopiles</taxon>
        <taxon>Ochrophyta</taxon>
        <taxon>Bacillariophyta</taxon>
        <taxon>Bacillariophyceae</taxon>
        <taxon>Bacillariophycidae</taxon>
        <taxon>Bacillariales</taxon>
        <taxon>Bacillariaceae</taxon>
        <taxon>Pseudo-nitzschia</taxon>
    </lineage>
</organism>
<evidence type="ECO:0000256" key="1">
    <source>
        <dbReference type="ARBA" id="ARBA00008056"/>
    </source>
</evidence>
<dbReference type="GO" id="GO:0016491">
    <property type="term" value="F:oxidoreductase activity"/>
    <property type="evidence" value="ECO:0007669"/>
    <property type="project" value="UniProtKB-KW"/>
</dbReference>
<keyword evidence="3 5" id="KW-0560">Oxidoreductase</keyword>
<feature type="compositionally biased region" description="Polar residues" evidence="6">
    <location>
        <begin position="19"/>
        <end position="28"/>
    </location>
</feature>
<protein>
    <recommendedName>
        <fullName evidence="7">Fe2OG dioxygenase domain-containing protein</fullName>
    </recommendedName>
</protein>
<evidence type="ECO:0000256" key="5">
    <source>
        <dbReference type="RuleBase" id="RU003682"/>
    </source>
</evidence>
<keyword evidence="4 5" id="KW-0408">Iron</keyword>
<dbReference type="Pfam" id="PF03171">
    <property type="entry name" value="2OG-FeII_Oxy"/>
    <property type="match status" value="1"/>
</dbReference>
<dbReference type="PRINTS" id="PR00682">
    <property type="entry name" value="IPNSYNTHASE"/>
</dbReference>
<evidence type="ECO:0000256" key="3">
    <source>
        <dbReference type="ARBA" id="ARBA00023002"/>
    </source>
</evidence>
<evidence type="ECO:0000313" key="8">
    <source>
        <dbReference type="EMBL" id="VEU38661.1"/>
    </source>
</evidence>
<evidence type="ECO:0000256" key="6">
    <source>
        <dbReference type="SAM" id="MobiDB-lite"/>
    </source>
</evidence>
<dbReference type="InterPro" id="IPR027443">
    <property type="entry name" value="IPNS-like_sf"/>
</dbReference>
<gene>
    <name evidence="8" type="ORF">PSNMU_V1.4_AUG-EV-PASAV3_0055010</name>
</gene>
<reference evidence="8 9" key="1">
    <citation type="submission" date="2019-01" db="EMBL/GenBank/DDBJ databases">
        <authorList>
            <person name="Ferrante I. M."/>
        </authorList>
    </citation>
    <scope>NUCLEOTIDE SEQUENCE [LARGE SCALE GENOMIC DNA]</scope>
    <source>
        <strain evidence="8 9">B856</strain>
    </source>
</reference>
<feature type="region of interest" description="Disordered" evidence="6">
    <location>
        <begin position="1"/>
        <end position="28"/>
    </location>
</feature>
<evidence type="ECO:0000259" key="7">
    <source>
        <dbReference type="PROSITE" id="PS51471"/>
    </source>
</evidence>
<proteinExistence type="inferred from homology"/>
<evidence type="ECO:0000256" key="4">
    <source>
        <dbReference type="ARBA" id="ARBA00023004"/>
    </source>
</evidence>
<dbReference type="EMBL" id="CAACVS010000181">
    <property type="protein sequence ID" value="VEU38661.1"/>
    <property type="molecule type" value="Genomic_DNA"/>
</dbReference>
<sequence length="342" mass="38219">MTKMNKKTEATMNDKDDQSSSIGNNISIPTLDLGDPDAAQKLAAIGRNVGFFYLEGHGLSPDYIDSVFAASKALFDLPLEEKTKLSDHTMSRGYTAMQEETLDLANQTEGDTKEGYYIGRDVPVGDPRYDPAKLRGPNQWPESSLLPSFQPIMEDYHSRATAVAMRVVRLFALSLGLEETHFDADFEECVATLRLLHYSGRPSDPDKGIYACGAHSDYGMATLLLTDKNPGLQIYYQEEWIDVPPRPHSFVVNLGDLLEVWTNGIYKSTLHRVLTKAPCDEDRYSIPFFFDPVYETVVECLETCTDASNPPKYQPTTAGRYLISKYEGTHADFQQDTTPGQP</sequence>
<dbReference type="Pfam" id="PF14226">
    <property type="entry name" value="DIOX_N"/>
    <property type="match status" value="1"/>
</dbReference>
<name>A0A448Z9F9_9STRA</name>
<keyword evidence="9" id="KW-1185">Reference proteome</keyword>
<dbReference type="PROSITE" id="PS51471">
    <property type="entry name" value="FE2OG_OXY"/>
    <property type="match status" value="1"/>
</dbReference>
<accession>A0A448Z9F9</accession>
<feature type="domain" description="Fe2OG dioxygenase" evidence="7">
    <location>
        <begin position="189"/>
        <end position="292"/>
    </location>
</feature>